<gene>
    <name evidence="8 10" type="primary">lpxA</name>
    <name evidence="10" type="ORF">FHK82_11890</name>
</gene>
<dbReference type="PROSITE" id="PS00101">
    <property type="entry name" value="HEXAPEP_TRANSFERASES"/>
    <property type="match status" value="1"/>
</dbReference>
<dbReference type="GO" id="GO:0009245">
    <property type="term" value="P:lipid A biosynthetic process"/>
    <property type="evidence" value="ECO:0007669"/>
    <property type="project" value="UniProtKB-UniRule"/>
</dbReference>
<dbReference type="PANTHER" id="PTHR43480:SF1">
    <property type="entry name" value="ACYL-[ACYL-CARRIER-PROTEIN]--UDP-N-ACETYLGLUCOSAMINE O-ACYLTRANSFERASE, MITOCHONDRIAL-RELATED"/>
    <property type="match status" value="1"/>
</dbReference>
<comment type="catalytic activity">
    <reaction evidence="8">
        <text>a (3R)-hydroxyacyl-[ACP] + UDP-N-acetyl-alpha-D-glucosamine = a UDP-3-O-[(3R)-3-hydroxyacyl]-N-acetyl-alpha-D-glucosamine + holo-[ACP]</text>
        <dbReference type="Rhea" id="RHEA:67812"/>
        <dbReference type="Rhea" id="RHEA-COMP:9685"/>
        <dbReference type="Rhea" id="RHEA-COMP:9945"/>
        <dbReference type="ChEBI" id="CHEBI:57705"/>
        <dbReference type="ChEBI" id="CHEBI:64479"/>
        <dbReference type="ChEBI" id="CHEBI:78827"/>
        <dbReference type="ChEBI" id="CHEBI:173225"/>
        <dbReference type="EC" id="2.3.1.129"/>
    </reaction>
</comment>
<keyword evidence="7 8" id="KW-0012">Acyltransferase</keyword>
<dbReference type="Pfam" id="PF13720">
    <property type="entry name" value="Acetyltransf_11"/>
    <property type="match status" value="1"/>
</dbReference>
<dbReference type="SUPFAM" id="SSF51161">
    <property type="entry name" value="Trimeric LpxA-like enzymes"/>
    <property type="match status" value="1"/>
</dbReference>
<dbReference type="InterPro" id="IPR018357">
    <property type="entry name" value="Hexapep_transf_CS"/>
</dbReference>
<dbReference type="PANTHER" id="PTHR43480">
    <property type="entry name" value="ACYL-[ACYL-CARRIER-PROTEIN]--UDP-N-ACETYLGLUCOSAMINE O-ACYLTRANSFERASE"/>
    <property type="match status" value="1"/>
</dbReference>
<dbReference type="EC" id="2.3.1.129" evidence="8"/>
<reference evidence="10 11" key="1">
    <citation type="submission" date="2019-07" db="EMBL/GenBank/DDBJ databases">
        <title>The pathways for chlorine oxyanion respiration interact through the shared metabolite chlorate.</title>
        <authorList>
            <person name="Barnum T.P."/>
            <person name="Cheng Y."/>
            <person name="Hill K.A."/>
            <person name="Lucas L.N."/>
            <person name="Carlson H.K."/>
            <person name="Coates J.D."/>
        </authorList>
    </citation>
    <scope>NUCLEOTIDE SEQUENCE [LARGE SCALE GENOMIC DNA]</scope>
    <source>
        <strain evidence="10">BK-3</strain>
    </source>
</reference>
<dbReference type="InterPro" id="IPR029098">
    <property type="entry name" value="Acetyltransf_C"/>
</dbReference>
<proteinExistence type="inferred from homology"/>
<feature type="domain" description="UDP N-acetylglucosamine O-acyltransferase C-terminal" evidence="9">
    <location>
        <begin position="174"/>
        <end position="255"/>
    </location>
</feature>
<dbReference type="GO" id="GO:0016020">
    <property type="term" value="C:membrane"/>
    <property type="evidence" value="ECO:0007669"/>
    <property type="project" value="GOC"/>
</dbReference>
<dbReference type="NCBIfam" id="TIGR01852">
    <property type="entry name" value="lipid_A_lpxA"/>
    <property type="match status" value="1"/>
</dbReference>
<evidence type="ECO:0000313" key="11">
    <source>
        <dbReference type="Proteomes" id="UP000317355"/>
    </source>
</evidence>
<dbReference type="InterPro" id="IPR001451">
    <property type="entry name" value="Hexapep"/>
</dbReference>
<dbReference type="InterPro" id="IPR010137">
    <property type="entry name" value="Lipid_A_LpxA"/>
</dbReference>
<keyword evidence="5 8" id="KW-0677">Repeat</keyword>
<protein>
    <recommendedName>
        <fullName evidence="8">Acyl-[acyl-carrier-protein]--UDP-N-acetylglucosamine O-acyltransferase</fullName>
        <shortName evidence="8">UDP-N-acetylglucosamine acyltransferase</shortName>
        <ecNumber evidence="8">2.3.1.129</ecNumber>
    </recommendedName>
</protein>
<evidence type="ECO:0000256" key="4">
    <source>
        <dbReference type="ARBA" id="ARBA00022679"/>
    </source>
</evidence>
<evidence type="ECO:0000256" key="8">
    <source>
        <dbReference type="HAMAP-Rule" id="MF_00387"/>
    </source>
</evidence>
<evidence type="ECO:0000256" key="7">
    <source>
        <dbReference type="ARBA" id="ARBA00023315"/>
    </source>
</evidence>
<dbReference type="InterPro" id="IPR011004">
    <property type="entry name" value="Trimer_LpxA-like_sf"/>
</dbReference>
<dbReference type="UniPathway" id="UPA00359">
    <property type="reaction ID" value="UER00477"/>
</dbReference>
<dbReference type="CDD" id="cd03351">
    <property type="entry name" value="LbH_UDP-GlcNAc_AT"/>
    <property type="match status" value="1"/>
</dbReference>
<dbReference type="HAMAP" id="MF_00387">
    <property type="entry name" value="LpxA"/>
    <property type="match status" value="1"/>
</dbReference>
<keyword evidence="1 8" id="KW-0963">Cytoplasm</keyword>
<comment type="function">
    <text evidence="8">Involved in the biosynthesis of lipid A, a phosphorylated glycolipid that anchors the lipopolysaccharide to the outer membrane of the cell.</text>
</comment>
<dbReference type="Gene3D" id="2.160.10.10">
    <property type="entry name" value="Hexapeptide repeat proteins"/>
    <property type="match status" value="1"/>
</dbReference>
<dbReference type="PIRSF" id="PIRSF000456">
    <property type="entry name" value="UDP-GlcNAc_acltr"/>
    <property type="match status" value="1"/>
</dbReference>
<sequence length="256" mass="27599">MIDSKASIDPSAELDEGVSVGPFTVIGPGVRVGKGTTIGPHAVIKGPTTIGQDNRIFQFASVGEDPQDKKYAGEETRLDIGDRNVIREFTTINRGTAQDAVATRIGNDNLLMAYTHVAHDCQLGNQIILANAASLGGHVTVGDWAILGGFSMAHQFSHIGAHSFCAMGSVINKDIPPYVTVSGHPAKPYGINSEGLRRRSFSAETIQQIKRGYKIIYKQQLTVEEALKHLRVIEADCEAIGLYIAFLEASERGIVR</sequence>
<dbReference type="InterPro" id="IPR037157">
    <property type="entry name" value="Acetyltransf_C_sf"/>
</dbReference>
<accession>A0A558CXG4</accession>
<dbReference type="Gene3D" id="1.20.1180.10">
    <property type="entry name" value="Udp N-acetylglucosamine O-acyltransferase, C-terminal domain"/>
    <property type="match status" value="1"/>
</dbReference>
<comment type="pathway">
    <text evidence="8">Glycolipid biosynthesis; lipid IV(A) biosynthesis; lipid IV(A) from (3R)-3-hydroxytetradecanoyl-[acyl-carrier-protein] and UDP-N-acetyl-alpha-D-glucosamine: step 1/6.</text>
</comment>
<dbReference type="NCBIfam" id="NF003657">
    <property type="entry name" value="PRK05289.1"/>
    <property type="match status" value="1"/>
</dbReference>
<keyword evidence="3 8" id="KW-0441">Lipid A biosynthesis</keyword>
<dbReference type="Proteomes" id="UP000317355">
    <property type="component" value="Unassembled WGS sequence"/>
</dbReference>
<name>A0A558CXG4_9GAMM</name>
<dbReference type="AlphaFoldDB" id="A0A558CXG4"/>
<keyword evidence="6 8" id="KW-0443">Lipid metabolism</keyword>
<comment type="caution">
    <text evidence="10">The sequence shown here is derived from an EMBL/GenBank/DDBJ whole genome shotgun (WGS) entry which is preliminary data.</text>
</comment>
<dbReference type="EMBL" id="VMRY01000056">
    <property type="protein sequence ID" value="TVT53454.1"/>
    <property type="molecule type" value="Genomic_DNA"/>
</dbReference>
<comment type="subunit">
    <text evidence="8">Homotrimer.</text>
</comment>
<evidence type="ECO:0000256" key="5">
    <source>
        <dbReference type="ARBA" id="ARBA00022737"/>
    </source>
</evidence>
<dbReference type="GO" id="GO:0008780">
    <property type="term" value="F:acyl-[acyl-carrier-protein]-UDP-N-acetylglucosamine O-acyltransferase activity"/>
    <property type="evidence" value="ECO:0007669"/>
    <property type="project" value="UniProtKB-UniRule"/>
</dbReference>
<evidence type="ECO:0000256" key="3">
    <source>
        <dbReference type="ARBA" id="ARBA00022556"/>
    </source>
</evidence>
<keyword evidence="2 8" id="KW-0444">Lipid biosynthesis</keyword>
<evidence type="ECO:0000256" key="1">
    <source>
        <dbReference type="ARBA" id="ARBA00022490"/>
    </source>
</evidence>
<evidence type="ECO:0000256" key="2">
    <source>
        <dbReference type="ARBA" id="ARBA00022516"/>
    </source>
</evidence>
<evidence type="ECO:0000256" key="6">
    <source>
        <dbReference type="ARBA" id="ARBA00023098"/>
    </source>
</evidence>
<keyword evidence="4 8" id="KW-0808">Transferase</keyword>
<organism evidence="10 11">
    <name type="scientific">Sedimenticola thiotaurini</name>
    <dbReference type="NCBI Taxonomy" id="1543721"/>
    <lineage>
        <taxon>Bacteria</taxon>
        <taxon>Pseudomonadati</taxon>
        <taxon>Pseudomonadota</taxon>
        <taxon>Gammaproteobacteria</taxon>
        <taxon>Chromatiales</taxon>
        <taxon>Sedimenticolaceae</taxon>
        <taxon>Sedimenticola</taxon>
    </lineage>
</organism>
<dbReference type="Pfam" id="PF00132">
    <property type="entry name" value="Hexapep"/>
    <property type="match status" value="1"/>
</dbReference>
<dbReference type="STRING" id="1543721.AAY24_01950"/>
<evidence type="ECO:0000313" key="10">
    <source>
        <dbReference type="EMBL" id="TVT53454.1"/>
    </source>
</evidence>
<comment type="similarity">
    <text evidence="8">Belongs to the transferase hexapeptide repeat family. LpxA subfamily.</text>
</comment>
<evidence type="ECO:0000259" key="9">
    <source>
        <dbReference type="Pfam" id="PF13720"/>
    </source>
</evidence>
<comment type="subcellular location">
    <subcellularLocation>
        <location evidence="8">Cytoplasm</location>
    </subcellularLocation>
</comment>
<dbReference type="GO" id="GO:0005737">
    <property type="term" value="C:cytoplasm"/>
    <property type="evidence" value="ECO:0007669"/>
    <property type="project" value="UniProtKB-SubCell"/>
</dbReference>